<dbReference type="RefSeq" id="WP_094409063.1">
    <property type="nucleotide sequence ID" value="NZ_BMJZ01000001.1"/>
</dbReference>
<dbReference type="Proteomes" id="UP000216361">
    <property type="component" value="Unassembled WGS sequence"/>
</dbReference>
<keyword evidence="3" id="KW-0812">Transmembrane</keyword>
<name>A0A255XPB2_9PROT</name>
<dbReference type="InterPro" id="IPR045531">
    <property type="entry name" value="DUF6468"/>
</dbReference>
<keyword evidence="3" id="KW-1133">Transmembrane helix</keyword>
<feature type="compositionally biased region" description="Low complexity" evidence="2">
    <location>
        <begin position="156"/>
        <end position="175"/>
    </location>
</feature>
<sequence length="229" mass="24662">MMTLGFYLDIVVAVLLVATVAFCWVLNKKLEVIRNHRAELEALIAAFNDSCLRAESGVKALRSATDEATRLQQYLERSQNLRDDLSYLVDRGGSLADRLEGGVRTARTEVGRPGAKPDGRDNVSRLPERAEKPAEAPAAPTMGLGGEARTDRRAARATLETPAASPMMAEAPEAPTGRPERAARPTRDRASLRQALAGGTPPEAGEGGGEAAPRSRAERELLQALRARR</sequence>
<feature type="coiled-coil region" evidence="1">
    <location>
        <begin position="26"/>
        <end position="81"/>
    </location>
</feature>
<evidence type="ECO:0000259" key="4">
    <source>
        <dbReference type="Pfam" id="PF20072"/>
    </source>
</evidence>
<feature type="transmembrane region" description="Helical" evidence="3">
    <location>
        <begin position="6"/>
        <end position="27"/>
    </location>
</feature>
<dbReference type="AlphaFoldDB" id="A0A255XPB2"/>
<dbReference type="EMBL" id="NOXS01000032">
    <property type="protein sequence ID" value="OYQ18799.1"/>
    <property type="molecule type" value="Genomic_DNA"/>
</dbReference>
<feature type="domain" description="DUF6468" evidence="4">
    <location>
        <begin position="34"/>
        <end position="107"/>
    </location>
</feature>
<evidence type="ECO:0000256" key="2">
    <source>
        <dbReference type="SAM" id="MobiDB-lite"/>
    </source>
</evidence>
<keyword evidence="3" id="KW-0472">Membrane</keyword>
<accession>A0A255XPB2</accession>
<feature type="compositionally biased region" description="Low complexity" evidence="2">
    <location>
        <begin position="195"/>
        <end position="204"/>
    </location>
</feature>
<proteinExistence type="predicted"/>
<protein>
    <recommendedName>
        <fullName evidence="4">DUF6468 domain-containing protein</fullName>
    </recommendedName>
</protein>
<evidence type="ECO:0000256" key="1">
    <source>
        <dbReference type="SAM" id="Coils"/>
    </source>
</evidence>
<keyword evidence="6" id="KW-1185">Reference proteome</keyword>
<dbReference type="OrthoDB" id="7285081at2"/>
<evidence type="ECO:0000256" key="3">
    <source>
        <dbReference type="SAM" id="Phobius"/>
    </source>
</evidence>
<feature type="compositionally biased region" description="Basic and acidic residues" evidence="2">
    <location>
        <begin position="178"/>
        <end position="191"/>
    </location>
</feature>
<keyword evidence="1" id="KW-0175">Coiled coil</keyword>
<feature type="compositionally biased region" description="Basic and acidic residues" evidence="2">
    <location>
        <begin position="100"/>
        <end position="134"/>
    </location>
</feature>
<dbReference type="Pfam" id="PF20072">
    <property type="entry name" value="DUF6468"/>
    <property type="match status" value="1"/>
</dbReference>
<gene>
    <name evidence="5" type="ORF">CHR90_11120</name>
</gene>
<organism evidence="5 6">
    <name type="scientific">Elstera cyanobacteriorum</name>
    <dbReference type="NCBI Taxonomy" id="2022747"/>
    <lineage>
        <taxon>Bacteria</taxon>
        <taxon>Pseudomonadati</taxon>
        <taxon>Pseudomonadota</taxon>
        <taxon>Alphaproteobacteria</taxon>
        <taxon>Rhodospirillales</taxon>
        <taxon>Rhodospirillaceae</taxon>
        <taxon>Elstera</taxon>
    </lineage>
</organism>
<evidence type="ECO:0000313" key="5">
    <source>
        <dbReference type="EMBL" id="OYQ18799.1"/>
    </source>
</evidence>
<evidence type="ECO:0000313" key="6">
    <source>
        <dbReference type="Proteomes" id="UP000216361"/>
    </source>
</evidence>
<feature type="region of interest" description="Disordered" evidence="2">
    <location>
        <begin position="100"/>
        <end position="229"/>
    </location>
</feature>
<reference evidence="5 6" key="1">
    <citation type="submission" date="2017-07" db="EMBL/GenBank/DDBJ databases">
        <title>Elstera cyanobacteriorum sp. nov., a novel bacterium isolated from cyanobacterial aggregates in a eutrophic lake.</title>
        <authorList>
            <person name="Cai H."/>
        </authorList>
    </citation>
    <scope>NUCLEOTIDE SEQUENCE [LARGE SCALE GENOMIC DNA]</scope>
    <source>
        <strain evidence="5 6">TH019</strain>
    </source>
</reference>
<comment type="caution">
    <text evidence="5">The sequence shown here is derived from an EMBL/GenBank/DDBJ whole genome shotgun (WGS) entry which is preliminary data.</text>
</comment>